<protein>
    <submittedName>
        <fullName evidence="1">Uncharacterized protein</fullName>
    </submittedName>
</protein>
<gene>
    <name evidence="1" type="ORF">SAMN05421818_10628</name>
</gene>
<name>A0A1G8D6X7_9FLAO</name>
<dbReference type="Proteomes" id="UP000243588">
    <property type="component" value="Unassembled WGS sequence"/>
</dbReference>
<keyword evidence="2" id="KW-1185">Reference proteome</keyword>
<reference evidence="2" key="1">
    <citation type="submission" date="2016-10" db="EMBL/GenBank/DDBJ databases">
        <authorList>
            <person name="Varghese N."/>
            <person name="Submissions S."/>
        </authorList>
    </citation>
    <scope>NUCLEOTIDE SEQUENCE [LARGE SCALE GENOMIC DNA]</scope>
    <source>
        <strain evidence="2">DSM 23313</strain>
    </source>
</reference>
<dbReference type="AlphaFoldDB" id="A0A1G8D6X7"/>
<sequence length="571" mass="62751">MKKKITTLFLLAIGAVSYGQEVTPKDGPGIGIGQSLPSQAAMLDIVAANKGVLIPRIELGDLNVFQLEGGANDEGMLVYNKTAVSATDPSKAIPVGFYYWTNVGTPRWELITSESVLNQKIENVTNEFNTKIDNLTKIEGASSTDLSYLMAFTPVSDGSSLGDMSYLIPEKDTDGNITYKKVGITFADLVGQSETETFIREVKKKVKNDKDVEVEVVDYYVYFSESVVREWKKANDGVDINDATKGLKDSEGTKIDVIGAVTTNFGDIFNTTENKKIIEEIVVNTPGNVIVKKEGDKWVLNYIDENGDTQLVDINTLETKTKVGKRSYDGKDLSVVDYKNDATDAKKGEILYEYFGEEKDDKGNPIPYYINMTADIVTSIQNNEELKNEIFNTINNFITDGSNVYYGPINTGDTENVLYYIDSNGDKKVIDISENVLNVITNNPTVIEKIKEITEVKVVEGKEVETGDFINGDPVFRRLQAVKVANADGKTYGYNSELSEAIKLENGFKRLLSVQILAKDKSVVMSTVTSVSGTGAALTFKFGVGNMFSTLPVGDYDIVLEYVGTKKPVTP</sequence>
<evidence type="ECO:0000313" key="2">
    <source>
        <dbReference type="Proteomes" id="UP000243588"/>
    </source>
</evidence>
<proteinExistence type="predicted"/>
<dbReference type="RefSeq" id="WP_090406845.1">
    <property type="nucleotide sequence ID" value="NZ_FNDQ01000006.1"/>
</dbReference>
<organism evidence="1 2">
    <name type="scientific">Myroides phaeus</name>
    <dbReference type="NCBI Taxonomy" id="702745"/>
    <lineage>
        <taxon>Bacteria</taxon>
        <taxon>Pseudomonadati</taxon>
        <taxon>Bacteroidota</taxon>
        <taxon>Flavobacteriia</taxon>
        <taxon>Flavobacteriales</taxon>
        <taxon>Flavobacteriaceae</taxon>
        <taxon>Myroides</taxon>
    </lineage>
</organism>
<accession>A0A1G8D6X7</accession>
<dbReference type="EMBL" id="FNDQ01000006">
    <property type="protein sequence ID" value="SDH53507.1"/>
    <property type="molecule type" value="Genomic_DNA"/>
</dbReference>
<evidence type="ECO:0000313" key="1">
    <source>
        <dbReference type="EMBL" id="SDH53507.1"/>
    </source>
</evidence>
<dbReference type="STRING" id="702745.SAMN05421818_10628"/>